<dbReference type="EMBL" id="LR798292">
    <property type="protein sequence ID" value="CAB5221258.1"/>
    <property type="molecule type" value="Genomic_DNA"/>
</dbReference>
<evidence type="ECO:0000313" key="1">
    <source>
        <dbReference type="EMBL" id="CAB5221258.1"/>
    </source>
</evidence>
<proteinExistence type="predicted"/>
<organism evidence="1">
    <name type="scientific">uncultured Caudovirales phage</name>
    <dbReference type="NCBI Taxonomy" id="2100421"/>
    <lineage>
        <taxon>Viruses</taxon>
        <taxon>Duplodnaviria</taxon>
        <taxon>Heunggongvirae</taxon>
        <taxon>Uroviricota</taxon>
        <taxon>Caudoviricetes</taxon>
        <taxon>Peduoviridae</taxon>
        <taxon>Maltschvirus</taxon>
        <taxon>Maltschvirus maltsch</taxon>
    </lineage>
</organism>
<name>A0A6J7WWQ2_9CAUD</name>
<gene>
    <name evidence="1" type="ORF">UFOVP244_119</name>
</gene>
<reference evidence="1" key="1">
    <citation type="submission" date="2020-05" db="EMBL/GenBank/DDBJ databases">
        <authorList>
            <person name="Chiriac C."/>
            <person name="Salcher M."/>
            <person name="Ghai R."/>
            <person name="Kavagutti S V."/>
        </authorList>
    </citation>
    <scope>NUCLEOTIDE SEQUENCE</scope>
</reference>
<sequence>MSGFKPEQIEKAKDMITKMRNLVDAIDSEDFRATGQEDPSFKSFIQYVMFAYSGHCLKDLVGSHMLRMIFEDTLFQEESLERKYL</sequence>
<accession>A0A6J7WWQ2</accession>
<protein>
    <submittedName>
        <fullName evidence="1">Uncharacterized protein</fullName>
    </submittedName>
</protein>